<evidence type="ECO:0000256" key="3">
    <source>
        <dbReference type="ARBA" id="ARBA00022544"/>
    </source>
</evidence>
<dbReference type="KEGG" id="cpro:CPRO_00930"/>
<sequence>MNKWKWILITVLPLFITTGCWDKRDPEDREYMITMGVDKEEAGYTISFAPAKTEDREPEKMVCRGKTLADAIAFNDSRNSRKTELGQLKMIVFGKSILEDKIMLKSLLEELKRSQDISKKVTVLGTEATAEACIDAMLKQDDGTGLYLWEFFKNTAKEVGVTKGLDMDTFFTELKERKGSCVLPRIKPEEKGLYLGGGVALSDTKLLTFLDDKEEQGYLLLLGEAEGAVLDAQSDGKIIPLRIARSHVKYDFNIQQNGTTTCNIHLRLYGELLGNTNTDAFSEEGSKKMEKLFNEIIKSEVEKTLEVGKEYNTSEFLGLAVRLRRENPQYSGDFWKDVTITIEPEMKIRDTGRIR</sequence>
<dbReference type="NCBIfam" id="TIGR02887">
    <property type="entry name" value="spore_ger_x_C"/>
    <property type="match status" value="1"/>
</dbReference>
<reference evidence="10 12" key="1">
    <citation type="journal article" date="2016" name="Genome Announc.">
        <title>Complete Genome Sequence of the Amino Acid-Fermenting Clostridium propionicum X2 (DSM 1682).</title>
        <authorList>
            <person name="Poehlein A."/>
            <person name="Schlien K."/>
            <person name="Chowdhury N.P."/>
            <person name="Gottschalk G."/>
            <person name="Buckel W."/>
            <person name="Daniel R."/>
        </authorList>
    </citation>
    <scope>NUCLEOTIDE SEQUENCE [LARGE SCALE GENOMIC DNA]</scope>
    <source>
        <strain evidence="10 12">X2</strain>
    </source>
</reference>
<keyword evidence="6" id="KW-0564">Palmitate</keyword>
<dbReference type="AlphaFoldDB" id="A0A120MJZ9"/>
<accession>A0A120MJZ9</accession>
<reference evidence="13" key="4">
    <citation type="submission" date="2016-11" db="EMBL/GenBank/DDBJ databases">
        <authorList>
            <person name="Jaros S."/>
            <person name="Januszkiewicz K."/>
            <person name="Wedrychowicz H."/>
        </authorList>
    </citation>
    <scope>NUCLEOTIDE SEQUENCE [LARGE SCALE GENOMIC DNA]</scope>
    <source>
        <strain evidence="13">DSM 1682</strain>
    </source>
</reference>
<feature type="domain" description="Spore germination protein N-terminal" evidence="9">
    <location>
        <begin position="22"/>
        <end position="187"/>
    </location>
</feature>
<reference evidence="12" key="2">
    <citation type="submission" date="2016-01" db="EMBL/GenBank/DDBJ databases">
        <authorList>
            <person name="Poehlein A."/>
            <person name="Schlien K."/>
            <person name="Gottschalk G."/>
            <person name="Buckel W."/>
            <person name="Daniel R."/>
        </authorList>
    </citation>
    <scope>NUCLEOTIDE SEQUENCE [LARGE SCALE GENOMIC DNA]</scope>
    <source>
        <strain evidence="12">X2</strain>
    </source>
</reference>
<dbReference type="GO" id="GO:0009847">
    <property type="term" value="P:spore germination"/>
    <property type="evidence" value="ECO:0007669"/>
    <property type="project" value="InterPro"/>
</dbReference>
<evidence type="ECO:0000256" key="6">
    <source>
        <dbReference type="ARBA" id="ARBA00023139"/>
    </source>
</evidence>
<dbReference type="EMBL" id="FQUA01000001">
    <property type="protein sequence ID" value="SHE29680.1"/>
    <property type="molecule type" value="Genomic_DNA"/>
</dbReference>
<keyword evidence="3" id="KW-0309">Germination</keyword>
<dbReference type="InterPro" id="IPR038501">
    <property type="entry name" value="Spore_GerAC_C_sf"/>
</dbReference>
<feature type="domain" description="Spore germination GerAC-like C-terminal" evidence="8">
    <location>
        <begin position="199"/>
        <end position="352"/>
    </location>
</feature>
<dbReference type="EMBL" id="CP014223">
    <property type="protein sequence ID" value="AMJ39717.1"/>
    <property type="molecule type" value="Genomic_DNA"/>
</dbReference>
<dbReference type="PANTHER" id="PTHR35789">
    <property type="entry name" value="SPORE GERMINATION PROTEIN B3"/>
    <property type="match status" value="1"/>
</dbReference>
<evidence type="ECO:0000256" key="4">
    <source>
        <dbReference type="ARBA" id="ARBA00022729"/>
    </source>
</evidence>
<evidence type="ECO:0000313" key="11">
    <source>
        <dbReference type="EMBL" id="SHE29680.1"/>
    </source>
</evidence>
<gene>
    <name evidence="10" type="primary">gerAC</name>
    <name evidence="10" type="ORF">CPRO_00930</name>
    <name evidence="11" type="ORF">SAMN02745151_00263</name>
</gene>
<dbReference type="InterPro" id="IPR046953">
    <property type="entry name" value="Spore_GerAC-like_C"/>
</dbReference>
<dbReference type="Proteomes" id="UP000068026">
    <property type="component" value="Chromosome"/>
</dbReference>
<evidence type="ECO:0000259" key="9">
    <source>
        <dbReference type="Pfam" id="PF25198"/>
    </source>
</evidence>
<name>A0A120MJZ9_ANAPI</name>
<dbReference type="PANTHER" id="PTHR35789:SF1">
    <property type="entry name" value="SPORE GERMINATION PROTEIN B3"/>
    <property type="match status" value="1"/>
</dbReference>
<dbReference type="InterPro" id="IPR057336">
    <property type="entry name" value="GerAC_N"/>
</dbReference>
<evidence type="ECO:0000256" key="2">
    <source>
        <dbReference type="ARBA" id="ARBA00007886"/>
    </source>
</evidence>
<keyword evidence="12" id="KW-1185">Reference proteome</keyword>
<dbReference type="Gene3D" id="3.30.300.210">
    <property type="entry name" value="Nutrient germinant receptor protein C, domain 3"/>
    <property type="match status" value="1"/>
</dbReference>
<dbReference type="PROSITE" id="PS51257">
    <property type="entry name" value="PROKAR_LIPOPROTEIN"/>
    <property type="match status" value="1"/>
</dbReference>
<evidence type="ECO:0000259" key="8">
    <source>
        <dbReference type="Pfam" id="PF05504"/>
    </source>
</evidence>
<evidence type="ECO:0000313" key="12">
    <source>
        <dbReference type="Proteomes" id="UP000068026"/>
    </source>
</evidence>
<proteinExistence type="inferred from homology"/>
<protein>
    <submittedName>
        <fullName evidence="11">Germination protein, Ger(X)C family</fullName>
    </submittedName>
    <submittedName>
        <fullName evidence="10">Spore germination protein A3</fullName>
    </submittedName>
</protein>
<comment type="similarity">
    <text evidence="2">Belongs to the GerABKC lipoprotein family.</text>
</comment>
<evidence type="ECO:0000256" key="1">
    <source>
        <dbReference type="ARBA" id="ARBA00004635"/>
    </source>
</evidence>
<dbReference type="Pfam" id="PF05504">
    <property type="entry name" value="Spore_GerAC"/>
    <property type="match status" value="1"/>
</dbReference>
<evidence type="ECO:0000313" key="13">
    <source>
        <dbReference type="Proteomes" id="UP000184204"/>
    </source>
</evidence>
<organism evidence="11 13">
    <name type="scientific">Anaerotignum propionicum DSM 1682</name>
    <dbReference type="NCBI Taxonomy" id="991789"/>
    <lineage>
        <taxon>Bacteria</taxon>
        <taxon>Bacillati</taxon>
        <taxon>Bacillota</taxon>
        <taxon>Clostridia</taxon>
        <taxon>Lachnospirales</taxon>
        <taxon>Anaerotignaceae</taxon>
        <taxon>Anaerotignum</taxon>
    </lineage>
</organism>
<evidence type="ECO:0000256" key="7">
    <source>
        <dbReference type="ARBA" id="ARBA00023288"/>
    </source>
</evidence>
<dbReference type="OrthoDB" id="2569624at2"/>
<dbReference type="Pfam" id="PF25198">
    <property type="entry name" value="Spore_GerAC_N"/>
    <property type="match status" value="1"/>
</dbReference>
<dbReference type="RefSeq" id="WP_066046640.1">
    <property type="nucleotide sequence ID" value="NZ_CP014223.1"/>
</dbReference>
<evidence type="ECO:0000313" key="10">
    <source>
        <dbReference type="EMBL" id="AMJ39717.1"/>
    </source>
</evidence>
<evidence type="ECO:0000256" key="5">
    <source>
        <dbReference type="ARBA" id="ARBA00023136"/>
    </source>
</evidence>
<keyword evidence="7" id="KW-0449">Lipoprotein</keyword>
<comment type="subcellular location">
    <subcellularLocation>
        <location evidence="1">Membrane</location>
        <topology evidence="1">Lipid-anchor</topology>
    </subcellularLocation>
</comment>
<dbReference type="InterPro" id="IPR008844">
    <property type="entry name" value="Spore_GerAC-like"/>
</dbReference>
<dbReference type="Proteomes" id="UP000184204">
    <property type="component" value="Unassembled WGS sequence"/>
</dbReference>
<keyword evidence="4" id="KW-0732">Signal</keyword>
<reference evidence="11" key="3">
    <citation type="submission" date="2016-11" db="EMBL/GenBank/DDBJ databases">
        <authorList>
            <person name="Varghese N."/>
            <person name="Submissions S."/>
        </authorList>
    </citation>
    <scope>NUCLEOTIDE SEQUENCE</scope>
    <source>
        <strain evidence="11">DSM 1682</strain>
    </source>
</reference>
<keyword evidence="5" id="KW-0472">Membrane</keyword>
<dbReference type="GO" id="GO:0016020">
    <property type="term" value="C:membrane"/>
    <property type="evidence" value="ECO:0007669"/>
    <property type="project" value="UniProtKB-SubCell"/>
</dbReference>